<evidence type="ECO:0000256" key="5">
    <source>
        <dbReference type="ARBA" id="ARBA00022777"/>
    </source>
</evidence>
<dbReference type="GO" id="GO:0016301">
    <property type="term" value="F:kinase activity"/>
    <property type="evidence" value="ECO:0007669"/>
    <property type="project" value="UniProtKB-KW"/>
</dbReference>
<name>A0A381U392_9ZZZZ</name>
<dbReference type="GO" id="GO:0005524">
    <property type="term" value="F:ATP binding"/>
    <property type="evidence" value="ECO:0007669"/>
    <property type="project" value="UniProtKB-KW"/>
</dbReference>
<evidence type="ECO:0000256" key="2">
    <source>
        <dbReference type="ARBA" id="ARBA00013253"/>
    </source>
</evidence>
<dbReference type="Pfam" id="PF01288">
    <property type="entry name" value="HPPK"/>
    <property type="match status" value="1"/>
</dbReference>
<evidence type="ECO:0000313" key="9">
    <source>
        <dbReference type="EMBL" id="SVA22706.1"/>
    </source>
</evidence>
<keyword evidence="3" id="KW-0808">Transferase</keyword>
<keyword evidence="4" id="KW-0547">Nucleotide-binding</keyword>
<evidence type="ECO:0000256" key="4">
    <source>
        <dbReference type="ARBA" id="ARBA00022741"/>
    </source>
</evidence>
<dbReference type="EMBL" id="UINC01005655">
    <property type="protein sequence ID" value="SVA22706.1"/>
    <property type="molecule type" value="Genomic_DNA"/>
</dbReference>
<evidence type="ECO:0000256" key="3">
    <source>
        <dbReference type="ARBA" id="ARBA00022679"/>
    </source>
</evidence>
<evidence type="ECO:0000256" key="7">
    <source>
        <dbReference type="ARBA" id="ARBA00022909"/>
    </source>
</evidence>
<evidence type="ECO:0000259" key="8">
    <source>
        <dbReference type="Pfam" id="PF01288"/>
    </source>
</evidence>
<dbReference type="GO" id="GO:0046654">
    <property type="term" value="P:tetrahydrofolate biosynthetic process"/>
    <property type="evidence" value="ECO:0007669"/>
    <property type="project" value="UniProtKB-UniPathway"/>
</dbReference>
<reference evidence="9" key="1">
    <citation type="submission" date="2018-05" db="EMBL/GenBank/DDBJ databases">
        <authorList>
            <person name="Lanie J.A."/>
            <person name="Ng W.-L."/>
            <person name="Kazmierczak K.M."/>
            <person name="Andrzejewski T.M."/>
            <person name="Davidsen T.M."/>
            <person name="Wayne K.J."/>
            <person name="Tettelin H."/>
            <person name="Glass J.I."/>
            <person name="Rusch D."/>
            <person name="Podicherti R."/>
            <person name="Tsui H.-C.T."/>
            <person name="Winkler M.E."/>
        </authorList>
    </citation>
    <scope>NUCLEOTIDE SEQUENCE</scope>
</reference>
<dbReference type="InterPro" id="IPR000550">
    <property type="entry name" value="Hppk"/>
</dbReference>
<dbReference type="PANTHER" id="PTHR43071">
    <property type="entry name" value="2-AMINO-4-HYDROXY-6-HYDROXYMETHYLDIHYDROPTERIDINE PYROPHOSPHOKINASE"/>
    <property type="match status" value="1"/>
</dbReference>
<dbReference type="InterPro" id="IPR035907">
    <property type="entry name" value="Hppk_sf"/>
</dbReference>
<sequence length="168" mass="18956">MYARVFLSLGSNIGDRESNLAQATMALSINLDVTDIQSSSYYESEPLYNPDQPKFLNSVVSCGTTLKPFEFLDVVKRIETMLGRSETREKNQPRTIDIDILLHGDAILETEELTLPHPMLGLRKFVLLPFDEIASNFQIPHLNITVKDMLARCPDTSTVAKHRMETQA</sequence>
<dbReference type="AlphaFoldDB" id="A0A381U392"/>
<dbReference type="CDD" id="cd00483">
    <property type="entry name" value="HPPK"/>
    <property type="match status" value="1"/>
</dbReference>
<dbReference type="GO" id="GO:0003848">
    <property type="term" value="F:2-amino-4-hydroxy-6-hydroxymethyldihydropteridine diphosphokinase activity"/>
    <property type="evidence" value="ECO:0007669"/>
    <property type="project" value="UniProtKB-EC"/>
</dbReference>
<accession>A0A381U392</accession>
<dbReference type="EC" id="2.7.6.3" evidence="2"/>
<keyword evidence="7" id="KW-0289">Folate biosynthesis</keyword>
<keyword evidence="5" id="KW-0418">Kinase</keyword>
<dbReference type="SUPFAM" id="SSF55083">
    <property type="entry name" value="6-hydroxymethyl-7,8-dihydropterin pyrophosphokinase, HPPK"/>
    <property type="match status" value="1"/>
</dbReference>
<evidence type="ECO:0000256" key="1">
    <source>
        <dbReference type="ARBA" id="ARBA00005051"/>
    </source>
</evidence>
<feature type="domain" description="7,8-dihydro-6-hydroxymethylpterin-pyrophosphokinase" evidence="8">
    <location>
        <begin position="6"/>
        <end position="134"/>
    </location>
</feature>
<keyword evidence="6" id="KW-0067">ATP-binding</keyword>
<protein>
    <recommendedName>
        <fullName evidence="2">2-amino-4-hydroxy-6-hydroxymethyldihydropteridine diphosphokinase</fullName>
        <ecNumber evidence="2">2.7.6.3</ecNumber>
    </recommendedName>
</protein>
<evidence type="ECO:0000256" key="6">
    <source>
        <dbReference type="ARBA" id="ARBA00022840"/>
    </source>
</evidence>
<dbReference type="GO" id="GO:0046656">
    <property type="term" value="P:folic acid biosynthetic process"/>
    <property type="evidence" value="ECO:0007669"/>
    <property type="project" value="UniProtKB-KW"/>
</dbReference>
<comment type="pathway">
    <text evidence="1">Cofactor biosynthesis; tetrahydrofolate biosynthesis; 2-amino-4-hydroxy-6-hydroxymethyl-7,8-dihydropteridine diphosphate from 7,8-dihydroneopterin triphosphate: step 4/4.</text>
</comment>
<dbReference type="PANTHER" id="PTHR43071:SF1">
    <property type="entry name" value="2-AMINO-4-HYDROXY-6-HYDROXYMETHYLDIHYDROPTERIDINE PYROPHOSPHOKINASE"/>
    <property type="match status" value="1"/>
</dbReference>
<gene>
    <name evidence="9" type="ORF">METZ01_LOCUS75560</name>
</gene>
<organism evidence="9">
    <name type="scientific">marine metagenome</name>
    <dbReference type="NCBI Taxonomy" id="408172"/>
    <lineage>
        <taxon>unclassified sequences</taxon>
        <taxon>metagenomes</taxon>
        <taxon>ecological metagenomes</taxon>
    </lineage>
</organism>
<dbReference type="UniPathway" id="UPA00077">
    <property type="reaction ID" value="UER00155"/>
</dbReference>
<dbReference type="Gene3D" id="3.30.70.560">
    <property type="entry name" value="7,8-Dihydro-6-hydroxymethylpterin-pyrophosphokinase HPPK"/>
    <property type="match status" value="1"/>
</dbReference>
<proteinExistence type="predicted"/>
<dbReference type="NCBIfam" id="TIGR01498">
    <property type="entry name" value="folK"/>
    <property type="match status" value="1"/>
</dbReference>